<evidence type="ECO:0007829" key="9">
    <source>
        <dbReference type="ProteomicsDB" id="A0A0G2JDI0"/>
    </source>
</evidence>
<reference evidence="5" key="4">
    <citation type="submission" date="2025-08" db="UniProtKB">
        <authorList>
            <consortium name="Ensembl"/>
        </authorList>
    </citation>
    <scope>IDENTIFICATION</scope>
    <source>
        <strain evidence="5">C57BL/6J</strain>
    </source>
</reference>
<accession>A0A0G2JDI0</accession>
<dbReference type="Gene3D" id="3.30.230.10">
    <property type="match status" value="1"/>
</dbReference>
<feature type="non-terminal residue" evidence="5">
    <location>
        <position position="1"/>
    </location>
</feature>
<keyword evidence="4" id="KW-0460">Magnesium</keyword>
<evidence type="ECO:0000256" key="4">
    <source>
        <dbReference type="ARBA" id="ARBA00022842"/>
    </source>
</evidence>
<organism evidence="5 7">
    <name type="scientific">Mus musculus</name>
    <name type="common">Mouse</name>
    <dbReference type="NCBI Taxonomy" id="10090"/>
    <lineage>
        <taxon>Eukaryota</taxon>
        <taxon>Metazoa</taxon>
        <taxon>Chordata</taxon>
        <taxon>Craniata</taxon>
        <taxon>Vertebrata</taxon>
        <taxon>Euteleostomi</taxon>
        <taxon>Mammalia</taxon>
        <taxon>Eutheria</taxon>
        <taxon>Euarchontoglires</taxon>
        <taxon>Glires</taxon>
        <taxon>Rodentia</taxon>
        <taxon>Myomorpha</taxon>
        <taxon>Muroidea</taxon>
        <taxon>Muridae</taxon>
        <taxon>Murinae</taxon>
        <taxon>Mus</taxon>
        <taxon>Mus</taxon>
    </lineage>
</organism>
<reference evidence="5" key="5">
    <citation type="submission" date="2025-09" db="UniProtKB">
        <authorList>
            <consortium name="Ensembl"/>
        </authorList>
    </citation>
    <scope>IDENTIFICATION</scope>
    <source>
        <strain evidence="5">C57BL/6J</strain>
    </source>
</reference>
<evidence type="ECO:0007829" key="8">
    <source>
        <dbReference type="PeptideAtlas" id="A0A0G2JDI0"/>
    </source>
</evidence>
<dbReference type="GO" id="GO:0005524">
    <property type="term" value="F:ATP binding"/>
    <property type="evidence" value="ECO:0007669"/>
    <property type="project" value="InterPro"/>
</dbReference>
<proteinExistence type="evidence at protein level"/>
<dbReference type="AlphaFoldDB" id="A0A0G2JDI0"/>
<sequence>VIHGNPSGVDNAVSTWGGALRFQQGTMSSLKSLPSLQILLTNTKVPRSTKALVAAVRSRLTKEAFALELLWAHRPHTNSLAPSHALFCPATMSPKEPPGQQLVAPGSWLLPSLGDHQLRQGMPTACLRVEKLLWGK</sequence>
<dbReference type="AGR" id="MGI:107624"/>
<dbReference type="GO" id="GO:0005737">
    <property type="term" value="C:cytoplasm"/>
    <property type="evidence" value="ECO:0007669"/>
    <property type="project" value="InterPro"/>
</dbReference>
<evidence type="ECO:0000313" key="7">
    <source>
        <dbReference type="Proteomes" id="UP000000589"/>
    </source>
</evidence>
<protein>
    <submittedName>
        <fullName evidence="5">Mevalonate kinase</fullName>
    </submittedName>
</protein>
<dbReference type="InterPro" id="IPR014721">
    <property type="entry name" value="Ribsml_uS5_D2-typ_fold_subgr"/>
</dbReference>
<reference evidence="5 7" key="3">
    <citation type="journal article" date="2011" name="PLoS Biol.">
        <title>Modernizing reference genome assemblies.</title>
        <authorList>
            <person name="Church D.M."/>
            <person name="Schneider V.A."/>
            <person name="Graves T."/>
            <person name="Auger K."/>
            <person name="Cunningham F."/>
            <person name="Bouk N."/>
            <person name="Chen H.C."/>
            <person name="Agarwala R."/>
            <person name="McLaren W.M."/>
            <person name="Ritchie G.R."/>
            <person name="Albracht D."/>
            <person name="Kremitzki M."/>
            <person name="Rock S."/>
            <person name="Kotkiewicz H."/>
            <person name="Kremitzki C."/>
            <person name="Wollam A."/>
            <person name="Trani L."/>
            <person name="Fulton L."/>
            <person name="Fulton R."/>
            <person name="Matthews L."/>
            <person name="Whitehead S."/>
            <person name="Chow W."/>
            <person name="Torrance J."/>
            <person name="Dunn M."/>
            <person name="Harden G."/>
            <person name="Threadgold G."/>
            <person name="Wood J."/>
            <person name="Collins J."/>
            <person name="Heath P."/>
            <person name="Griffiths G."/>
            <person name="Pelan S."/>
            <person name="Grafham D."/>
            <person name="Eichler E.E."/>
            <person name="Weinstock G."/>
            <person name="Mardis E.R."/>
            <person name="Wilson R.K."/>
            <person name="Howe K."/>
            <person name="Flicek P."/>
            <person name="Hubbard T."/>
        </authorList>
    </citation>
    <scope>NUCLEOTIDE SEQUENCE [LARGE SCALE GENOMIC DNA]</scope>
    <source>
        <strain evidence="5 7">C57BL/6J</strain>
    </source>
</reference>
<dbReference type="ExpressionAtlas" id="A0A0G2JDI0">
    <property type="expression patterns" value="baseline and differential"/>
</dbReference>
<dbReference type="ProteomicsDB" id="302298"/>
<dbReference type="InterPro" id="IPR036554">
    <property type="entry name" value="GHMP_kinase_C_sf"/>
</dbReference>
<keyword evidence="8 9" id="KW-1267">Proteomics identification</keyword>
<gene>
    <name evidence="5 6" type="primary">Mvk</name>
</gene>
<evidence type="ECO:0000313" key="6">
    <source>
        <dbReference type="MGI" id="MGI:107624"/>
    </source>
</evidence>
<dbReference type="Gene3D" id="3.30.70.890">
    <property type="entry name" value="GHMP kinase, C-terminal domain"/>
    <property type="match status" value="1"/>
</dbReference>
<evidence type="ECO:0007829" key="10">
    <source>
        <dbReference type="PubMed" id="21183079"/>
    </source>
</evidence>
<dbReference type="Proteomes" id="UP000000589">
    <property type="component" value="Chromosome 5"/>
</dbReference>
<keyword evidence="3" id="KW-0418">Kinase</keyword>
<keyword evidence="2" id="KW-0808">Transferase</keyword>
<dbReference type="InterPro" id="IPR006205">
    <property type="entry name" value="Mev_gal_kin"/>
</dbReference>
<dbReference type="MGI" id="MGI:107624">
    <property type="gene designation" value="Mvk"/>
</dbReference>
<dbReference type="Antibodypedia" id="2047">
    <property type="antibodies" value="396 antibodies from 33 providers"/>
</dbReference>
<dbReference type="GeneTree" id="ENSGT00950000183187"/>
<evidence type="ECO:0000256" key="1">
    <source>
        <dbReference type="ARBA" id="ARBA00022490"/>
    </source>
</evidence>
<reference evidence="5 7" key="1">
    <citation type="journal article" date="2009" name="PLoS Biol.">
        <title>Lineage-specific biology revealed by a finished genome assembly of the mouse.</title>
        <authorList>
            <consortium name="Mouse Genome Sequencing Consortium"/>
            <person name="Church D.M."/>
            <person name="Goodstadt L."/>
            <person name="Hillier L.W."/>
            <person name="Zody M.C."/>
            <person name="Goldstein S."/>
            <person name="She X."/>
            <person name="Bult C.J."/>
            <person name="Agarwala R."/>
            <person name="Cherry J.L."/>
            <person name="DiCuccio M."/>
            <person name="Hlavina W."/>
            <person name="Kapustin Y."/>
            <person name="Meric P."/>
            <person name="Maglott D."/>
            <person name="Birtle Z."/>
            <person name="Marques A.C."/>
            <person name="Graves T."/>
            <person name="Zhou S."/>
            <person name="Teague B."/>
            <person name="Potamousis K."/>
            <person name="Churas C."/>
            <person name="Place M."/>
            <person name="Herschleb J."/>
            <person name="Runnheim R."/>
            <person name="Forrest D."/>
            <person name="Amos-Landgraf J."/>
            <person name="Schwartz D.C."/>
            <person name="Cheng Z."/>
            <person name="Lindblad-Toh K."/>
            <person name="Eichler E.E."/>
            <person name="Ponting C.P."/>
        </authorList>
    </citation>
    <scope>NUCLEOTIDE SEQUENCE [LARGE SCALE GENOMIC DNA]</scope>
    <source>
        <strain evidence="5 7">C57BL/6J</strain>
    </source>
</reference>
<reference evidence="10" key="2">
    <citation type="journal article" date="2010" name="Cell">
        <title>A tissue-specific atlas of mouse protein phosphorylation and expression.</title>
        <authorList>
            <person name="Huttlin E.L."/>
            <person name="Jedrychowski M.P."/>
            <person name="Elias J.E."/>
            <person name="Goswami T."/>
            <person name="Rad R."/>
            <person name="Beausoleil S.A."/>
            <person name="Villen J."/>
            <person name="Haas W."/>
            <person name="Sowa M.E."/>
            <person name="Gygi S.P."/>
        </authorList>
    </citation>
    <scope>IDENTIFICATION BY MASS SPECTROMETRY [LARGE SCALE ANALYSIS]</scope>
</reference>
<dbReference type="GO" id="GO:0004496">
    <property type="term" value="F:mevalonate kinase activity"/>
    <property type="evidence" value="ECO:0007669"/>
    <property type="project" value="InterPro"/>
</dbReference>
<evidence type="ECO:0000256" key="3">
    <source>
        <dbReference type="ARBA" id="ARBA00022777"/>
    </source>
</evidence>
<dbReference type="GO" id="GO:0008299">
    <property type="term" value="P:isoprenoid biosynthetic process"/>
    <property type="evidence" value="ECO:0007669"/>
    <property type="project" value="InterPro"/>
</dbReference>
<evidence type="ECO:0000313" key="5">
    <source>
        <dbReference type="Ensembl" id="ENSMUSP00000142376.2"/>
    </source>
</evidence>
<dbReference type="SMR" id="A0A0G2JDI0"/>
<dbReference type="Bgee" id="ENSMUSG00000041939">
    <property type="expression patterns" value="Expressed in skin of snout and 264 other cell types or tissues"/>
</dbReference>
<name>A0A0G2JDI0_MOUSE</name>
<keyword evidence="7" id="KW-1185">Reference proteome</keyword>
<dbReference type="PANTHER" id="PTHR43290">
    <property type="entry name" value="MEVALONATE KINASE"/>
    <property type="match status" value="1"/>
</dbReference>
<evidence type="ECO:0000256" key="2">
    <source>
        <dbReference type="ARBA" id="ARBA00022679"/>
    </source>
</evidence>
<keyword evidence="1" id="KW-0963">Cytoplasm</keyword>
<dbReference type="VEuPathDB" id="HostDB:ENSMUSG00000041939"/>
<dbReference type="jPOST" id="A0A0G2JDI0"/>
<dbReference type="PANTHER" id="PTHR43290:SF2">
    <property type="entry name" value="MEVALONATE KINASE"/>
    <property type="match status" value="1"/>
</dbReference>
<dbReference type="Ensembl" id="ENSMUST00000139420.3">
    <property type="protein sequence ID" value="ENSMUSP00000142376.2"/>
    <property type="gene ID" value="ENSMUSG00000041939.15"/>
</dbReference>